<dbReference type="VEuPathDB" id="MicrosporidiaDB:VICG_01336"/>
<dbReference type="AlphaFoldDB" id="L2GL49"/>
<proteinExistence type="predicted"/>
<name>L2GL49_VITCO</name>
<organism evidence="1 2">
    <name type="scientific">Vittaforma corneae (strain ATCC 50505)</name>
    <name type="common">Microsporidian parasite</name>
    <name type="synonym">Nosema corneum</name>
    <dbReference type="NCBI Taxonomy" id="993615"/>
    <lineage>
        <taxon>Eukaryota</taxon>
        <taxon>Fungi</taxon>
        <taxon>Fungi incertae sedis</taxon>
        <taxon>Microsporidia</taxon>
        <taxon>Nosematidae</taxon>
        <taxon>Vittaforma</taxon>
    </lineage>
</organism>
<evidence type="ECO:0000313" key="1">
    <source>
        <dbReference type="EMBL" id="ELA41588.1"/>
    </source>
</evidence>
<dbReference type="RefSeq" id="XP_007604782.1">
    <property type="nucleotide sequence ID" value="XM_007604720.1"/>
</dbReference>
<dbReference type="GeneID" id="19882047"/>
<dbReference type="InParanoid" id="L2GL49"/>
<dbReference type="Proteomes" id="UP000011082">
    <property type="component" value="Unassembled WGS sequence"/>
</dbReference>
<dbReference type="HOGENOM" id="CLU_1533758_0_0_1"/>
<reference evidence="2" key="1">
    <citation type="submission" date="2011-05" db="EMBL/GenBank/DDBJ databases">
        <title>The genome sequence of Vittaforma corneae strain ATCC 50505.</title>
        <authorList>
            <consortium name="The Broad Institute Genome Sequencing Platform"/>
            <person name="Cuomo C."/>
            <person name="Didier E."/>
            <person name="Bowers L."/>
            <person name="Young S.K."/>
            <person name="Zeng Q."/>
            <person name="Gargeya S."/>
            <person name="Fitzgerald M."/>
            <person name="Haas B."/>
            <person name="Abouelleil A."/>
            <person name="Alvarado L."/>
            <person name="Arachchi H.M."/>
            <person name="Berlin A."/>
            <person name="Chapman S.B."/>
            <person name="Gearin G."/>
            <person name="Goldberg J."/>
            <person name="Griggs A."/>
            <person name="Gujja S."/>
            <person name="Hansen M."/>
            <person name="Heiman D."/>
            <person name="Howarth C."/>
            <person name="Larimer J."/>
            <person name="Lui A."/>
            <person name="MacDonald P.J.P."/>
            <person name="McCowen C."/>
            <person name="Montmayeur A."/>
            <person name="Murphy C."/>
            <person name="Neiman D."/>
            <person name="Pearson M."/>
            <person name="Priest M."/>
            <person name="Roberts A."/>
            <person name="Saif S."/>
            <person name="Shea T."/>
            <person name="Sisk P."/>
            <person name="Stolte C."/>
            <person name="Sykes S."/>
            <person name="Wortman J."/>
            <person name="Nusbaum C."/>
            <person name="Birren B."/>
        </authorList>
    </citation>
    <scope>NUCLEOTIDE SEQUENCE [LARGE SCALE GENOMIC DNA]</scope>
    <source>
        <strain evidence="2">ATCC 50505</strain>
    </source>
</reference>
<protein>
    <submittedName>
        <fullName evidence="1">Uncharacterized protein</fullName>
    </submittedName>
</protein>
<gene>
    <name evidence="1" type="ORF">VICG_01336</name>
</gene>
<sequence>MSKCGVHTIKEREIVLSLYDFDYAFNKYNDNISMFSRRHVDEVVNSYVQMGIARFVDSCVLIDSAHLLSKASLAALAQVSKASVYSSLKIVACGSGFRDDIRKCINDHFFTVMPSSDENVTEFIEYFVKSPMSADMKKTVSEVSNFDNFDFIMNILSITTDPKEFSDVYNLRVHG</sequence>
<keyword evidence="2" id="KW-1185">Reference proteome</keyword>
<accession>L2GL49</accession>
<evidence type="ECO:0000313" key="2">
    <source>
        <dbReference type="Proteomes" id="UP000011082"/>
    </source>
</evidence>
<dbReference type="EMBL" id="JH370141">
    <property type="protein sequence ID" value="ELA41588.1"/>
    <property type="molecule type" value="Genomic_DNA"/>
</dbReference>